<proteinExistence type="predicted"/>
<reference evidence="3" key="1">
    <citation type="submission" date="2016-06" db="UniProtKB">
        <authorList>
            <consortium name="WormBaseParasite"/>
        </authorList>
    </citation>
    <scope>IDENTIFICATION</scope>
</reference>
<keyword evidence="2" id="KW-1185">Reference proteome</keyword>
<organism evidence="3">
    <name type="scientific">Onchocerca flexuosa</name>
    <dbReference type="NCBI Taxonomy" id="387005"/>
    <lineage>
        <taxon>Eukaryota</taxon>
        <taxon>Metazoa</taxon>
        <taxon>Ecdysozoa</taxon>
        <taxon>Nematoda</taxon>
        <taxon>Chromadorea</taxon>
        <taxon>Rhabditida</taxon>
        <taxon>Spirurina</taxon>
        <taxon>Spiruromorpha</taxon>
        <taxon>Filarioidea</taxon>
        <taxon>Onchocercidae</taxon>
        <taxon>Onchocerca</taxon>
    </lineage>
</organism>
<dbReference type="Proteomes" id="UP000267606">
    <property type="component" value="Unassembled WGS sequence"/>
</dbReference>
<name>A0A183HS16_9BILA</name>
<evidence type="ECO:0000313" key="3">
    <source>
        <dbReference type="WBParaSite" id="OFLC_0001027701-mRNA-1"/>
    </source>
</evidence>
<evidence type="ECO:0000313" key="2">
    <source>
        <dbReference type="Proteomes" id="UP000267606"/>
    </source>
</evidence>
<gene>
    <name evidence="1" type="ORF">OFLC_LOCUS10278</name>
</gene>
<sequence length="91" mass="10311">MDEFCCGVGVRECVGTRACRFRAELCTFTCEMRNQHCVGGEIVAILLAISYIFDELHNICENFIFTTWQNLFLATVIVTTELSISCISFKN</sequence>
<protein>
    <submittedName>
        <fullName evidence="1 3">Uncharacterized protein</fullName>
    </submittedName>
</protein>
<dbReference type="EMBL" id="UZAJ01013518">
    <property type="protein sequence ID" value="VDO67237.1"/>
    <property type="molecule type" value="Genomic_DNA"/>
</dbReference>
<evidence type="ECO:0000313" key="1">
    <source>
        <dbReference type="EMBL" id="VDO67237.1"/>
    </source>
</evidence>
<reference evidence="1 2" key="2">
    <citation type="submission" date="2018-11" db="EMBL/GenBank/DDBJ databases">
        <authorList>
            <consortium name="Pathogen Informatics"/>
        </authorList>
    </citation>
    <scope>NUCLEOTIDE SEQUENCE [LARGE SCALE GENOMIC DNA]</scope>
</reference>
<dbReference type="AlphaFoldDB" id="A0A183HS16"/>
<accession>A0A183HS16</accession>
<dbReference type="WBParaSite" id="OFLC_0001027701-mRNA-1">
    <property type="protein sequence ID" value="OFLC_0001027701-mRNA-1"/>
    <property type="gene ID" value="OFLC_0001027701"/>
</dbReference>